<proteinExistence type="predicted"/>
<keyword evidence="2" id="KW-1185">Reference proteome</keyword>
<reference evidence="1" key="1">
    <citation type="journal article" date="2022" name="G3 (Bethesda)">
        <title>High quality genome of the basidiomycete yeast Dioszegia hungarica PDD-24b-2 isolated from cloud water.</title>
        <authorList>
            <person name="Jarrige D."/>
            <person name="Haridas S."/>
            <person name="Bleykasten-Grosshans C."/>
            <person name="Joly M."/>
            <person name="Nadalig T."/>
            <person name="Sancelme M."/>
            <person name="Vuilleumier S."/>
            <person name="Grigoriev I.V."/>
            <person name="Amato P."/>
            <person name="Bringel F."/>
        </authorList>
    </citation>
    <scope>NUCLEOTIDE SEQUENCE</scope>
    <source>
        <strain evidence="1">PDD-24b-2</strain>
    </source>
</reference>
<protein>
    <submittedName>
        <fullName evidence="1">Uncharacterized protein</fullName>
    </submittedName>
</protein>
<dbReference type="Proteomes" id="UP001164286">
    <property type="component" value="Unassembled WGS sequence"/>
</dbReference>
<dbReference type="AlphaFoldDB" id="A0AA38H774"/>
<evidence type="ECO:0000313" key="1">
    <source>
        <dbReference type="EMBL" id="KAI9634016.1"/>
    </source>
</evidence>
<dbReference type="EMBL" id="JAKWFO010000008">
    <property type="protein sequence ID" value="KAI9634016.1"/>
    <property type="molecule type" value="Genomic_DNA"/>
</dbReference>
<dbReference type="GeneID" id="77729432"/>
<gene>
    <name evidence="1" type="ORF">MKK02DRAFT_38688</name>
</gene>
<organism evidence="1 2">
    <name type="scientific">Dioszegia hungarica</name>
    <dbReference type="NCBI Taxonomy" id="4972"/>
    <lineage>
        <taxon>Eukaryota</taxon>
        <taxon>Fungi</taxon>
        <taxon>Dikarya</taxon>
        <taxon>Basidiomycota</taxon>
        <taxon>Agaricomycotina</taxon>
        <taxon>Tremellomycetes</taxon>
        <taxon>Tremellales</taxon>
        <taxon>Bulleribasidiaceae</taxon>
        <taxon>Dioszegia</taxon>
    </lineage>
</organism>
<accession>A0AA38H774</accession>
<comment type="caution">
    <text evidence="1">The sequence shown here is derived from an EMBL/GenBank/DDBJ whole genome shotgun (WGS) entry which is preliminary data.</text>
</comment>
<evidence type="ECO:0000313" key="2">
    <source>
        <dbReference type="Proteomes" id="UP001164286"/>
    </source>
</evidence>
<dbReference type="RefSeq" id="XP_052943793.1">
    <property type="nucleotide sequence ID" value="XM_053090227.1"/>
</dbReference>
<sequence>MDSIPCTDERCFHAGYTNASSLIRELPMQDFLTHQPFLWKNIDIAASLANGVTPSTVIAGDRGSQLAYAAMMRGMAAGNMATLKGSEDVNQVKTVFSWYLACMSSAALSETNHATLLLKPRAVTSNEGTHPCRNSSCPHLDQDQAFEKMGLLEFLLHQPVLYSNPAAATATFNRADASGLYEPAPYNFPFLSRWNKTMAAGEIANVSNSTDVQHARAAVEAYLSYMSNASQADINFLEVDHDTLSMDVKTGHDEEDLDHRAF</sequence>
<name>A0AA38H774_9TREE</name>